<dbReference type="Proteomes" id="UP000241769">
    <property type="component" value="Unassembled WGS sequence"/>
</dbReference>
<organism evidence="1 2">
    <name type="scientific">Planoprotostelium fungivorum</name>
    <dbReference type="NCBI Taxonomy" id="1890364"/>
    <lineage>
        <taxon>Eukaryota</taxon>
        <taxon>Amoebozoa</taxon>
        <taxon>Evosea</taxon>
        <taxon>Variosea</taxon>
        <taxon>Cavosteliida</taxon>
        <taxon>Cavosteliaceae</taxon>
        <taxon>Planoprotostelium</taxon>
    </lineage>
</organism>
<dbReference type="EMBL" id="MDYQ01000539">
    <property type="protein sequence ID" value="PRP73817.1"/>
    <property type="molecule type" value="Genomic_DNA"/>
</dbReference>
<dbReference type="AlphaFoldDB" id="A0A2P6MQ46"/>
<keyword evidence="2" id="KW-1185">Reference proteome</keyword>
<dbReference type="InParanoid" id="A0A2P6MQ46"/>
<gene>
    <name evidence="1" type="ORF">PROFUN_10187</name>
</gene>
<sequence>MEKRYKGPYHLHRTGRNLSFYHLAMKSRITSEGITLGVGGAKISPETNGDNKHRRMISDLIAVDRDDLKVPEGTQIYSSSTQCAQKWGVLRKYRPLGNKGVLSRDRQALQVPSLSIQKINGSSIRYPTVLTKNCALHRYCPSVYRISSRHPIAMVLGSVTGFAKDKQRKMKRQRIAGPECFALSVSAEETALNVLLTDKATVVISCPYNAPPTVSVINDQARQLLSTLLLGNGSQSQLTNRFWSVVNSTSSSGKANEEDFTIDGSTIRVKYVHSLLNRLISLRFRSMQLKLTSYVIATAKVKKNPPESNLARLFFQQGPNELDGLANAVEEDIVGVTLGMRNISITLVEMHQRGLYKFLAANKIAAEALGYNHPSVLRGKTTAETGQQVADVNAMYDLWSSNLDPETKMSSFAISKLKQFPHITWFCEFKEVMPNVFIGLSLCHNRNQRLNGPRSALSPGLEPPKVFVKNRWDEFIEETIRFVSENPEYASTTRELLPDEFLRNSQNVFCYVFRGEKGFLPSGNCDGYIWKSSRGATCAGNLQKRYFYIQTPQGHKLRRRVVWMEDVKNFSVIEYKHFNHSGTTETQYLSGPPCMDWRTIISRIHAESTSQQFTSVADNINSRFDMGALRSDSNSNHMSTNHVLSYVNHILHNWASENNPPLLS</sequence>
<comment type="caution">
    <text evidence="1">The sequence shown here is derived from an EMBL/GenBank/DDBJ whole genome shotgun (WGS) entry which is preliminary data.</text>
</comment>
<evidence type="ECO:0000313" key="1">
    <source>
        <dbReference type="EMBL" id="PRP73817.1"/>
    </source>
</evidence>
<protein>
    <submittedName>
        <fullName evidence="1">Uncharacterized protein</fullName>
    </submittedName>
</protein>
<proteinExistence type="predicted"/>
<reference evidence="1 2" key="1">
    <citation type="journal article" date="2018" name="Genome Biol. Evol.">
        <title>Multiple Roots of Fruiting Body Formation in Amoebozoa.</title>
        <authorList>
            <person name="Hillmann F."/>
            <person name="Forbes G."/>
            <person name="Novohradska S."/>
            <person name="Ferling I."/>
            <person name="Riege K."/>
            <person name="Groth M."/>
            <person name="Westermann M."/>
            <person name="Marz M."/>
            <person name="Spaller T."/>
            <person name="Winckler T."/>
            <person name="Schaap P."/>
            <person name="Glockner G."/>
        </authorList>
    </citation>
    <scope>NUCLEOTIDE SEQUENCE [LARGE SCALE GENOMIC DNA]</scope>
    <source>
        <strain evidence="1 2">Jena</strain>
    </source>
</reference>
<name>A0A2P6MQ46_9EUKA</name>
<accession>A0A2P6MQ46</accession>
<evidence type="ECO:0000313" key="2">
    <source>
        <dbReference type="Proteomes" id="UP000241769"/>
    </source>
</evidence>